<dbReference type="RefSeq" id="WP_118830602.1">
    <property type="nucleotide sequence ID" value="NZ_CP030364.1"/>
</dbReference>
<evidence type="ECO:0000256" key="1">
    <source>
        <dbReference type="ARBA" id="ARBA00035885"/>
    </source>
</evidence>
<dbReference type="PANTHER" id="PTHR12521">
    <property type="entry name" value="PROTEIN C6ORF130"/>
    <property type="match status" value="1"/>
</dbReference>
<evidence type="ECO:0000313" key="3">
    <source>
        <dbReference type="EMBL" id="MCS3678878.1"/>
    </source>
</evidence>
<dbReference type="InterPro" id="IPR050892">
    <property type="entry name" value="ADP-ribose_metab_enzymes"/>
</dbReference>
<dbReference type="InterPro" id="IPR002589">
    <property type="entry name" value="Macro_dom"/>
</dbReference>
<reference evidence="3" key="1">
    <citation type="submission" date="2022-08" db="EMBL/GenBank/DDBJ databases">
        <title>Genomic Encyclopedia of Type Strains, Phase V (KMG-V): Genome sequencing to study the core and pangenomes of soil and plant-associated prokaryotes.</title>
        <authorList>
            <person name="Whitman W."/>
        </authorList>
    </citation>
    <scope>NUCLEOTIDE SEQUENCE</scope>
    <source>
        <strain evidence="3">0</strain>
    </source>
</reference>
<feature type="domain" description="Macro" evidence="2">
    <location>
        <begin position="1"/>
        <end position="159"/>
    </location>
</feature>
<comment type="caution">
    <text evidence="3">The sequence shown here is derived from an EMBL/GenBank/DDBJ whole genome shotgun (WGS) entry which is preliminary data.</text>
</comment>
<dbReference type="PROSITE" id="PS51154">
    <property type="entry name" value="MACRO"/>
    <property type="match status" value="1"/>
</dbReference>
<gene>
    <name evidence="3" type="ORF">GGP71_002820</name>
</gene>
<dbReference type="Pfam" id="PF01661">
    <property type="entry name" value="Macro"/>
    <property type="match status" value="1"/>
</dbReference>
<comment type="catalytic activity">
    <reaction evidence="1">
        <text>an N-(ADP-alpha-D-ribosyl)-thymidine in DNA + H2O = a thymidine in DNA + ADP-D-ribose</text>
        <dbReference type="Rhea" id="RHEA:71655"/>
        <dbReference type="Rhea" id="RHEA-COMP:13556"/>
        <dbReference type="Rhea" id="RHEA-COMP:18051"/>
        <dbReference type="ChEBI" id="CHEBI:15377"/>
        <dbReference type="ChEBI" id="CHEBI:57967"/>
        <dbReference type="ChEBI" id="CHEBI:137386"/>
        <dbReference type="ChEBI" id="CHEBI:191199"/>
    </reaction>
    <physiologicalReaction direction="left-to-right" evidence="1">
        <dbReference type="Rhea" id="RHEA:71656"/>
    </physiologicalReaction>
</comment>
<dbReference type="EMBL" id="JANUAU010000010">
    <property type="protein sequence ID" value="MCS3678878.1"/>
    <property type="molecule type" value="Genomic_DNA"/>
</dbReference>
<accession>A0A9X2Q3F7</accession>
<dbReference type="Gene3D" id="3.40.220.10">
    <property type="entry name" value="Leucine Aminopeptidase, subunit E, domain 1"/>
    <property type="match status" value="1"/>
</dbReference>
<dbReference type="AlphaFoldDB" id="A0A9X2Q3F7"/>
<dbReference type="SMART" id="SM00506">
    <property type="entry name" value="A1pp"/>
    <property type="match status" value="1"/>
</dbReference>
<dbReference type="InterPro" id="IPR043472">
    <property type="entry name" value="Macro_dom-like"/>
</dbReference>
<evidence type="ECO:0000259" key="2">
    <source>
        <dbReference type="PROSITE" id="PS51154"/>
    </source>
</evidence>
<protein>
    <submittedName>
        <fullName evidence="3">O-acetyl-ADP-ribose deacetylase (Regulator of RNase III)</fullName>
    </submittedName>
</protein>
<organism evidence="3 4">
    <name type="scientific">Salinibacter ruber</name>
    <dbReference type="NCBI Taxonomy" id="146919"/>
    <lineage>
        <taxon>Bacteria</taxon>
        <taxon>Pseudomonadati</taxon>
        <taxon>Rhodothermota</taxon>
        <taxon>Rhodothermia</taxon>
        <taxon>Rhodothermales</taxon>
        <taxon>Salinibacteraceae</taxon>
        <taxon>Salinibacter</taxon>
    </lineage>
</organism>
<name>A0A9X2Q3F7_9BACT</name>
<proteinExistence type="predicted"/>
<dbReference type="SUPFAM" id="SSF52949">
    <property type="entry name" value="Macro domain-like"/>
    <property type="match status" value="1"/>
</dbReference>
<dbReference type="GO" id="GO:0140291">
    <property type="term" value="P:peptidyl-glutamate ADP-deribosylation"/>
    <property type="evidence" value="ECO:0007669"/>
    <property type="project" value="TreeGrafter"/>
</dbReference>
<dbReference type="PANTHER" id="PTHR12521:SF0">
    <property type="entry name" value="ADP-RIBOSE GLYCOHYDROLASE OARD1"/>
    <property type="match status" value="1"/>
</dbReference>
<sequence>MVEIVHGDLFDADVAALVNPVHCAGLMKRGLCRQFKTRFPDNYEQYEAACDAGALAPGDVLVHDRGGLFGDGQHPRYVLNVATKDHWRDASSVPHIESGMAALVDEVTAHDIASLAVPALGCGGGGLDWPTVRPLLTTPLKSLDGVRALVYAPRSASAEGGGPDADDRPAMTRGRALLLSVLDAYATPGDTVSPHAAHNLAFLVQGAGEDLRLMFEPGTYGLRAAGLTAVLRRIEGVFIAGYDPSHQDSSFRLRPSAVGVAQDTLSDHPTASERLGRVRALIEECDTPDTLELLATVGWLTRHDAQARRRPEAVVRAVQDWSRRKAERFAPAQIAAAWQRLHRHEWIGPGHPAGPEQP</sequence>
<dbReference type="Proteomes" id="UP001155027">
    <property type="component" value="Unassembled WGS sequence"/>
</dbReference>
<evidence type="ECO:0000313" key="4">
    <source>
        <dbReference type="Proteomes" id="UP001155027"/>
    </source>
</evidence>